<organism evidence="2 3">
    <name type="scientific">Batillaria attramentaria</name>
    <dbReference type="NCBI Taxonomy" id="370345"/>
    <lineage>
        <taxon>Eukaryota</taxon>
        <taxon>Metazoa</taxon>
        <taxon>Spiralia</taxon>
        <taxon>Lophotrochozoa</taxon>
        <taxon>Mollusca</taxon>
        <taxon>Gastropoda</taxon>
        <taxon>Caenogastropoda</taxon>
        <taxon>Sorbeoconcha</taxon>
        <taxon>Cerithioidea</taxon>
        <taxon>Batillariidae</taxon>
        <taxon>Batillaria</taxon>
    </lineage>
</organism>
<feature type="compositionally biased region" description="Basic and acidic residues" evidence="1">
    <location>
        <begin position="34"/>
        <end position="46"/>
    </location>
</feature>
<keyword evidence="3" id="KW-1185">Reference proteome</keyword>
<gene>
    <name evidence="2" type="ORF">BaRGS_00018374</name>
</gene>
<dbReference type="EMBL" id="JACVVK020000127">
    <property type="protein sequence ID" value="KAK7490395.1"/>
    <property type="molecule type" value="Genomic_DNA"/>
</dbReference>
<reference evidence="2 3" key="1">
    <citation type="journal article" date="2023" name="Sci. Data">
        <title>Genome assembly of the Korean intertidal mud-creeper Batillaria attramentaria.</title>
        <authorList>
            <person name="Patra A.K."/>
            <person name="Ho P.T."/>
            <person name="Jun S."/>
            <person name="Lee S.J."/>
            <person name="Kim Y."/>
            <person name="Won Y.J."/>
        </authorList>
    </citation>
    <scope>NUCLEOTIDE SEQUENCE [LARGE SCALE GENOMIC DNA]</scope>
    <source>
        <strain evidence="2">Wonlab-2016</strain>
    </source>
</reference>
<proteinExistence type="predicted"/>
<accession>A0ABD0KT93</accession>
<comment type="caution">
    <text evidence="2">The sequence shown here is derived from an EMBL/GenBank/DDBJ whole genome shotgun (WGS) entry which is preliminary data.</text>
</comment>
<dbReference type="AlphaFoldDB" id="A0ABD0KT93"/>
<feature type="region of interest" description="Disordered" evidence="1">
    <location>
        <begin position="22"/>
        <end position="46"/>
    </location>
</feature>
<evidence type="ECO:0000256" key="1">
    <source>
        <dbReference type="SAM" id="MobiDB-lite"/>
    </source>
</evidence>
<name>A0ABD0KT93_9CAEN</name>
<sequence length="164" mass="17683">MEQVGTALQTAMNVLLPTESESGLHYHSSTEGSRTGEKYRSGEHSDPTVKAANEQEICHFHTVSYCPLLTWSASPLTGQPLAAILKLRSATASAKFPIHHFPFCFTTLPHLIIVMSKSQLTAVVLSGSNSCTWTCSLCVSCSVFPPRADCGQLVLNSPLICDSD</sequence>
<protein>
    <submittedName>
        <fullName evidence="2">Uncharacterized protein</fullName>
    </submittedName>
</protein>
<dbReference type="Proteomes" id="UP001519460">
    <property type="component" value="Unassembled WGS sequence"/>
</dbReference>
<evidence type="ECO:0000313" key="3">
    <source>
        <dbReference type="Proteomes" id="UP001519460"/>
    </source>
</evidence>
<evidence type="ECO:0000313" key="2">
    <source>
        <dbReference type="EMBL" id="KAK7490395.1"/>
    </source>
</evidence>